<evidence type="ECO:0000259" key="3">
    <source>
        <dbReference type="Pfam" id="PF13087"/>
    </source>
</evidence>
<keyword evidence="1" id="KW-0347">Helicase</keyword>
<evidence type="ECO:0000313" key="5">
    <source>
        <dbReference type="Proteomes" id="UP000226431"/>
    </source>
</evidence>
<dbReference type="OrthoDB" id="6513042at2759"/>
<evidence type="ECO:0000256" key="1">
    <source>
        <dbReference type="ARBA" id="ARBA00022806"/>
    </source>
</evidence>
<keyword evidence="1" id="KW-0067">ATP-binding</keyword>
<keyword evidence="1" id="KW-0378">Hydrolase</keyword>
<sequence>MIKRLVRFQRRSVSFASQESTPANQAFYSQMLRPQLTFPDEAEYVWRHEQGTAIEMENESKLVDRLNKKRLPFHAWPIAPIPGLTTSFSKSWLFLVKVPTGEAADAFPSLADRFSIDMEANVYRPQGVFSLVRLPASRVPNPYEDLDGNDSVQKKAAFKVDVPRSWQTAAGVTVEIDLMSTFQTASSVSDSANIRIDKSNQQTIFIEYETNSLTFDAELAALHRLTRQHRLAELCPSKLSSDAFKMIRDFRSCGIIRYRDLHYEFPQLRDPTHPSSRMPRLLVDKVKAFNEDHRAALEGLKEIPNSVFFVNGCPGAGKTEWNMVLAALIHAKKSPNARRRNTPILFLVDINKTVDDAANRYYRLCRDAGLKLRIIRMHSWPYEIRHSSKLTRATGEEDSEPDFTRKFLATASLIKNANGAANPNEAPSLDEEAWRYYERHKGGCFEGLCRLLARMEAGQVFKTQDWRTLRRLVAILYRAVLAQTDFVATTPVAAYGHFSKLFVPDIIFMDEAPHARELTTLIPIAFYSPLAWIFSGDVNQTQPFVKTDNKHSAERQGLTFNPFAEQLRMSVMARAAAVDAIKNKLLVNKRSFANLHLLPSRLFYDSQMRSEYDETSLYPASTLHLKNYLERLGGVRDMKENRLVVRLRGGEEQRLRESFWNPVHHRWVVEQVQLLLQDESFVTVTGDSAGTIMIATPYSTSVREYVASVKNWPQEWQDRVEVLTVDKAQGNQADVVFLDLVRTTKAGFMDDAKRLNVAISRARQAEVIVMHPSMTTKWGGRQGRTIRSQYLSEVWHEALVQGRLATLGEGAGAAIHGPAV</sequence>
<evidence type="ECO:0000259" key="2">
    <source>
        <dbReference type="Pfam" id="PF13086"/>
    </source>
</evidence>
<dbReference type="Gene3D" id="3.40.50.300">
    <property type="entry name" value="P-loop containing nucleotide triphosphate hydrolases"/>
    <property type="match status" value="2"/>
</dbReference>
<comment type="caution">
    <text evidence="4">The sequence shown here is derived from an EMBL/GenBank/DDBJ whole genome shotgun (WGS) entry which is preliminary data.</text>
</comment>
<dbReference type="EMBL" id="NJES01000454">
    <property type="protein sequence ID" value="PHH72025.1"/>
    <property type="molecule type" value="Genomic_DNA"/>
</dbReference>
<evidence type="ECO:0008006" key="6">
    <source>
        <dbReference type="Google" id="ProtNLM"/>
    </source>
</evidence>
<keyword evidence="1" id="KW-0547">Nucleotide-binding</keyword>
<dbReference type="InterPro" id="IPR045055">
    <property type="entry name" value="DNA2/NAM7-like"/>
</dbReference>
<dbReference type="CDD" id="cd18808">
    <property type="entry name" value="SF1_C_Upf1"/>
    <property type="match status" value="1"/>
</dbReference>
<gene>
    <name evidence="4" type="ORF">CDD80_4824</name>
</gene>
<reference evidence="4 5" key="1">
    <citation type="submission" date="2017-06" db="EMBL/GenBank/DDBJ databases">
        <title>Ant-infecting Ophiocordyceps genomes reveal a high diversity of potential behavioral manipulation genes and a possible major role for enterotoxins.</title>
        <authorList>
            <person name="De Bekker C."/>
            <person name="Evans H.C."/>
            <person name="Brachmann A."/>
            <person name="Hughes D.P."/>
        </authorList>
    </citation>
    <scope>NUCLEOTIDE SEQUENCE [LARGE SCALE GENOMIC DNA]</scope>
    <source>
        <strain evidence="4 5">Map16</strain>
    </source>
</reference>
<dbReference type="GO" id="GO:0004386">
    <property type="term" value="F:helicase activity"/>
    <property type="evidence" value="ECO:0007669"/>
    <property type="project" value="InterPro"/>
</dbReference>
<keyword evidence="5" id="KW-1185">Reference proteome</keyword>
<accession>A0A2C5YR69</accession>
<dbReference type="Pfam" id="PF13087">
    <property type="entry name" value="AAA_12"/>
    <property type="match status" value="1"/>
</dbReference>
<dbReference type="InterPro" id="IPR027417">
    <property type="entry name" value="P-loop_NTPase"/>
</dbReference>
<organism evidence="4 5">
    <name type="scientific">Ophiocordyceps camponoti-rufipedis</name>
    <dbReference type="NCBI Taxonomy" id="2004952"/>
    <lineage>
        <taxon>Eukaryota</taxon>
        <taxon>Fungi</taxon>
        <taxon>Dikarya</taxon>
        <taxon>Ascomycota</taxon>
        <taxon>Pezizomycotina</taxon>
        <taxon>Sordariomycetes</taxon>
        <taxon>Hypocreomycetidae</taxon>
        <taxon>Hypocreales</taxon>
        <taxon>Ophiocordycipitaceae</taxon>
        <taxon>Ophiocordyceps</taxon>
    </lineage>
</organism>
<dbReference type="InterPro" id="IPR041677">
    <property type="entry name" value="DNA2/NAM7_AAA_11"/>
</dbReference>
<feature type="domain" description="DNA2/NAM7 helicase-like C-terminal" evidence="3">
    <location>
        <begin position="570"/>
        <end position="770"/>
    </location>
</feature>
<name>A0A2C5YR69_9HYPO</name>
<dbReference type="InterPro" id="IPR047187">
    <property type="entry name" value="SF1_C_Upf1"/>
</dbReference>
<proteinExistence type="predicted"/>
<dbReference type="AlphaFoldDB" id="A0A2C5YR69"/>
<dbReference type="STRING" id="2004952.A0A2C5YR69"/>
<dbReference type="SUPFAM" id="SSF52540">
    <property type="entry name" value="P-loop containing nucleoside triphosphate hydrolases"/>
    <property type="match status" value="1"/>
</dbReference>
<dbReference type="PANTHER" id="PTHR10887:SF495">
    <property type="entry name" value="HELICASE SENATAXIN ISOFORM X1-RELATED"/>
    <property type="match status" value="1"/>
</dbReference>
<evidence type="ECO:0000313" key="4">
    <source>
        <dbReference type="EMBL" id="PHH72025.1"/>
    </source>
</evidence>
<dbReference type="InterPro" id="IPR041679">
    <property type="entry name" value="DNA2/NAM7-like_C"/>
</dbReference>
<dbReference type="PANTHER" id="PTHR10887">
    <property type="entry name" value="DNA2/NAM7 HELICASE FAMILY"/>
    <property type="match status" value="1"/>
</dbReference>
<feature type="domain" description="DNA2/NAM7 helicase helicase" evidence="2">
    <location>
        <begin position="290"/>
        <end position="547"/>
    </location>
</feature>
<protein>
    <recommendedName>
        <fullName evidence="6">DNA2/NAM7 helicase-like C-terminal domain-containing protein</fullName>
    </recommendedName>
</protein>
<dbReference type="Proteomes" id="UP000226431">
    <property type="component" value="Unassembled WGS sequence"/>
</dbReference>
<dbReference type="Pfam" id="PF13086">
    <property type="entry name" value="AAA_11"/>
    <property type="match status" value="1"/>
</dbReference>